<evidence type="ECO:0000256" key="4">
    <source>
        <dbReference type="ARBA" id="ARBA00022989"/>
    </source>
</evidence>
<evidence type="ECO:0000256" key="1">
    <source>
        <dbReference type="ARBA" id="ARBA00004651"/>
    </source>
</evidence>
<dbReference type="InterPro" id="IPR025857">
    <property type="entry name" value="MacB_PCD"/>
</dbReference>
<keyword evidence="2" id="KW-1003">Cell membrane</keyword>
<dbReference type="GO" id="GO:0005886">
    <property type="term" value="C:plasma membrane"/>
    <property type="evidence" value="ECO:0007669"/>
    <property type="project" value="UniProtKB-SubCell"/>
</dbReference>
<feature type="domain" description="MacB-like periplasmic core" evidence="9">
    <location>
        <begin position="128"/>
        <end position="262"/>
    </location>
</feature>
<evidence type="ECO:0000256" key="5">
    <source>
        <dbReference type="ARBA" id="ARBA00023136"/>
    </source>
</evidence>
<dbReference type="Pfam" id="PF12704">
    <property type="entry name" value="MacB_PCD"/>
    <property type="match status" value="1"/>
</dbReference>
<name>A0A4S1E2X5_9FLAO</name>
<gene>
    <name evidence="10" type="ORF">EM932_00835</name>
</gene>
<dbReference type="PANTHER" id="PTHR30572:SF4">
    <property type="entry name" value="ABC TRANSPORTER PERMEASE YTRF"/>
    <property type="match status" value="1"/>
</dbReference>
<proteinExistence type="inferred from homology"/>
<evidence type="ECO:0000256" key="2">
    <source>
        <dbReference type="ARBA" id="ARBA00022475"/>
    </source>
</evidence>
<feature type="transmembrane region" description="Helical" evidence="7">
    <location>
        <begin position="346"/>
        <end position="372"/>
    </location>
</feature>
<dbReference type="Proteomes" id="UP000307602">
    <property type="component" value="Unassembled WGS sequence"/>
</dbReference>
<feature type="domain" description="ABC3 transporter permease C-terminal" evidence="8">
    <location>
        <begin position="305"/>
        <end position="416"/>
    </location>
</feature>
<keyword evidence="11" id="KW-1185">Reference proteome</keyword>
<protein>
    <submittedName>
        <fullName evidence="10">FtsX-like permease family protein</fullName>
    </submittedName>
</protein>
<evidence type="ECO:0000256" key="7">
    <source>
        <dbReference type="SAM" id="Phobius"/>
    </source>
</evidence>
<feature type="transmembrane region" description="Helical" evidence="7">
    <location>
        <begin position="17"/>
        <end position="41"/>
    </location>
</feature>
<comment type="similarity">
    <text evidence="6">Belongs to the ABC-4 integral membrane protein family.</text>
</comment>
<dbReference type="PANTHER" id="PTHR30572">
    <property type="entry name" value="MEMBRANE COMPONENT OF TRANSPORTER-RELATED"/>
    <property type="match status" value="1"/>
</dbReference>
<feature type="transmembrane region" description="Helical" evidence="7">
    <location>
        <begin position="303"/>
        <end position="326"/>
    </location>
</feature>
<feature type="transmembrane region" description="Helical" evidence="7">
    <location>
        <begin position="384"/>
        <end position="406"/>
    </location>
</feature>
<evidence type="ECO:0000256" key="6">
    <source>
        <dbReference type="ARBA" id="ARBA00038076"/>
    </source>
</evidence>
<dbReference type="InterPro" id="IPR050250">
    <property type="entry name" value="Macrolide_Exporter_MacB"/>
</dbReference>
<evidence type="ECO:0000256" key="3">
    <source>
        <dbReference type="ARBA" id="ARBA00022692"/>
    </source>
</evidence>
<comment type="caution">
    <text evidence="10">The sequence shown here is derived from an EMBL/GenBank/DDBJ whole genome shotgun (WGS) entry which is preliminary data.</text>
</comment>
<organism evidence="10 11">
    <name type="scientific">Flavivirga rizhaonensis</name>
    <dbReference type="NCBI Taxonomy" id="2559571"/>
    <lineage>
        <taxon>Bacteria</taxon>
        <taxon>Pseudomonadati</taxon>
        <taxon>Bacteroidota</taxon>
        <taxon>Flavobacteriia</taxon>
        <taxon>Flavobacteriales</taxon>
        <taxon>Flavobacteriaceae</taxon>
        <taxon>Flavivirga</taxon>
    </lineage>
</organism>
<dbReference type="RefSeq" id="WP_135874507.1">
    <property type="nucleotide sequence ID" value="NZ_SRSO01000001.1"/>
</dbReference>
<dbReference type="GO" id="GO:0022857">
    <property type="term" value="F:transmembrane transporter activity"/>
    <property type="evidence" value="ECO:0007669"/>
    <property type="project" value="TreeGrafter"/>
</dbReference>
<accession>A0A4S1E2X5</accession>
<dbReference type="EMBL" id="SRSO01000001">
    <property type="protein sequence ID" value="TGV04703.1"/>
    <property type="molecule type" value="Genomic_DNA"/>
</dbReference>
<keyword evidence="3 7" id="KW-0812">Transmembrane</keyword>
<evidence type="ECO:0000259" key="8">
    <source>
        <dbReference type="Pfam" id="PF02687"/>
    </source>
</evidence>
<dbReference type="AlphaFoldDB" id="A0A4S1E2X5"/>
<dbReference type="Pfam" id="PF02687">
    <property type="entry name" value="FtsX"/>
    <property type="match status" value="1"/>
</dbReference>
<reference evidence="10 11" key="1">
    <citation type="submission" date="2019-04" db="EMBL/GenBank/DDBJ databases">
        <authorList>
            <person name="Liu A."/>
        </authorList>
    </citation>
    <scope>NUCLEOTIDE SEQUENCE [LARGE SCALE GENOMIC DNA]</scope>
    <source>
        <strain evidence="10 11">RZ03</strain>
    </source>
</reference>
<sequence>MIQHLFKITWSRKQRNLFLLFQISIVFFVLTFFFTILVNMYQDYWKPLEFSDKASQIYSLNADNDLIGPRYIEKKDALLATAKRVKQNLLAMEEVEGISFSTNLSQPYSFSRSFPRPIFFEDQRSEGMEFSADDDFNTVIGLKMIEGTWFNMSHNSLKLRPLVISKTLADSLFKEKPAIGKTVTQKFPGGYESNYEVIGICEDYRTGEFQKANPSFFYRNDPNMAKRPSSSGELFGMNLAGGIEITVKLKSENQPANIEERLMKTAEKSIPEAEKADWKFFIKSFEKMKKKGNAEEYERTLHVFLLLTFLLLNIAIGFIGVIYYGIAKRRSEIGIRRAVGATKSKIYSIILGEALLVAILGIILGFIFTVQLWYFKVIPHGSTIFIQATLLATAVILLIIFFAAMFPAIKASNIDPAIALKDE</sequence>
<dbReference type="InterPro" id="IPR003838">
    <property type="entry name" value="ABC3_permease_C"/>
</dbReference>
<evidence type="ECO:0000259" key="9">
    <source>
        <dbReference type="Pfam" id="PF12704"/>
    </source>
</evidence>
<evidence type="ECO:0000313" key="11">
    <source>
        <dbReference type="Proteomes" id="UP000307602"/>
    </source>
</evidence>
<comment type="subcellular location">
    <subcellularLocation>
        <location evidence="1">Cell membrane</location>
        <topology evidence="1">Multi-pass membrane protein</topology>
    </subcellularLocation>
</comment>
<evidence type="ECO:0000313" key="10">
    <source>
        <dbReference type="EMBL" id="TGV04703.1"/>
    </source>
</evidence>
<keyword evidence="5 7" id="KW-0472">Membrane</keyword>
<keyword evidence="4 7" id="KW-1133">Transmembrane helix</keyword>
<dbReference type="OrthoDB" id="8740261at2"/>